<dbReference type="EMBL" id="ODYU01006611">
    <property type="protein sequence ID" value="SOQ48606.1"/>
    <property type="molecule type" value="Genomic_DNA"/>
</dbReference>
<reference evidence="1" key="1">
    <citation type="submission" date="2016-07" db="EMBL/GenBank/DDBJ databases">
        <authorList>
            <person name="Bretaudeau A."/>
        </authorList>
    </citation>
    <scope>NUCLEOTIDE SEQUENCE</scope>
    <source>
        <strain evidence="1">Rice</strain>
        <tissue evidence="1">Whole body</tissue>
    </source>
</reference>
<name>A0A2H1W6N3_SPOFR</name>
<dbReference type="AlphaFoldDB" id="A0A2H1W6N3"/>
<proteinExistence type="predicted"/>
<protein>
    <submittedName>
        <fullName evidence="1">SFRICE_013771</fullName>
    </submittedName>
</protein>
<evidence type="ECO:0000313" key="1">
    <source>
        <dbReference type="EMBL" id="SOQ48606.1"/>
    </source>
</evidence>
<sequence>MSTSLYPRRGRQCTLWHLIPLHNVHPLFTILCYKSHVIGVILGSTWESNLRPHLRPARQDPKFNDPRISH</sequence>
<organism evidence="1">
    <name type="scientific">Spodoptera frugiperda</name>
    <name type="common">Fall armyworm</name>
    <dbReference type="NCBI Taxonomy" id="7108"/>
    <lineage>
        <taxon>Eukaryota</taxon>
        <taxon>Metazoa</taxon>
        <taxon>Ecdysozoa</taxon>
        <taxon>Arthropoda</taxon>
        <taxon>Hexapoda</taxon>
        <taxon>Insecta</taxon>
        <taxon>Pterygota</taxon>
        <taxon>Neoptera</taxon>
        <taxon>Endopterygota</taxon>
        <taxon>Lepidoptera</taxon>
        <taxon>Glossata</taxon>
        <taxon>Ditrysia</taxon>
        <taxon>Noctuoidea</taxon>
        <taxon>Noctuidae</taxon>
        <taxon>Amphipyrinae</taxon>
        <taxon>Spodoptera</taxon>
    </lineage>
</organism>
<gene>
    <name evidence="1" type="ORF">SFRICE_013771</name>
</gene>
<accession>A0A2H1W6N3</accession>